<evidence type="ECO:0000259" key="1">
    <source>
        <dbReference type="Pfam" id="PF05239"/>
    </source>
</evidence>
<keyword evidence="3" id="KW-1185">Reference proteome</keyword>
<evidence type="ECO:0000313" key="2">
    <source>
        <dbReference type="EMBL" id="SFQ83805.1"/>
    </source>
</evidence>
<organism evidence="2 3">
    <name type="scientific">Priestia endophytica DSM 13796</name>
    <dbReference type="NCBI Taxonomy" id="1121089"/>
    <lineage>
        <taxon>Bacteria</taxon>
        <taxon>Bacillati</taxon>
        <taxon>Bacillota</taxon>
        <taxon>Bacilli</taxon>
        <taxon>Bacillales</taxon>
        <taxon>Bacillaceae</taxon>
        <taxon>Priestia</taxon>
    </lineage>
</organism>
<dbReference type="EMBL" id="FOXX01000013">
    <property type="protein sequence ID" value="SFQ83805.1"/>
    <property type="molecule type" value="Genomic_DNA"/>
</dbReference>
<dbReference type="InterPro" id="IPR011033">
    <property type="entry name" value="PRC_barrel-like_sf"/>
</dbReference>
<proteinExistence type="predicted"/>
<dbReference type="GeneID" id="93712674"/>
<dbReference type="InterPro" id="IPR027275">
    <property type="entry name" value="PRC-brl_dom"/>
</dbReference>
<sequence length="247" mass="28892">MLYSTDHIHGFTLSAKDDELGRVEDIYFDDEKWTLRYLVANTKKWLPGKSVLIPPAALNAINMNDKYFNVNLTKQQVKDSPDIDAHKPISRQHERELLTYYGFVPYWGMTGLWGEGSYPKDISKRENETEEIETSVANEEAHLRSAVEVIGYSIQATDSEFGYVEDFILEEDTWRIRYIVVNTKSFWFGKKVLISPNWITNVNWETRKVYINLSKDRIKSGPEYDSNEPITEEFEKQLDDMYKGQHI</sequence>
<protein>
    <submittedName>
        <fullName evidence="2">PRC-barrel domain-containing protein</fullName>
    </submittedName>
</protein>
<dbReference type="InterPro" id="IPR014747">
    <property type="entry name" value="Bac_photo_RC_H_C"/>
</dbReference>
<reference evidence="2 3" key="1">
    <citation type="submission" date="2016-10" db="EMBL/GenBank/DDBJ databases">
        <authorList>
            <person name="Varghese N."/>
            <person name="Submissions S."/>
        </authorList>
    </citation>
    <scope>NUCLEOTIDE SEQUENCE [LARGE SCALE GENOMIC DNA]</scope>
    <source>
        <strain evidence="2 3">DSM 13796</strain>
    </source>
</reference>
<gene>
    <name evidence="2" type="ORF">SAMN02745910_04109</name>
</gene>
<dbReference type="Proteomes" id="UP000182762">
    <property type="component" value="Unassembled WGS sequence"/>
</dbReference>
<dbReference type="RefSeq" id="WP_061802577.1">
    <property type="nucleotide sequence ID" value="NZ_FOXX01000013.1"/>
</dbReference>
<dbReference type="Gene3D" id="3.90.50.10">
    <property type="entry name" value="Photosynthetic Reaction Center, subunit H, domain 2"/>
    <property type="match status" value="2"/>
</dbReference>
<dbReference type="SUPFAM" id="SSF50346">
    <property type="entry name" value="PRC-barrel domain"/>
    <property type="match status" value="2"/>
</dbReference>
<evidence type="ECO:0000313" key="3">
    <source>
        <dbReference type="Proteomes" id="UP000182762"/>
    </source>
</evidence>
<dbReference type="Pfam" id="PF05239">
    <property type="entry name" value="PRC"/>
    <property type="match status" value="2"/>
</dbReference>
<accession>A0A1I6BSA3</accession>
<feature type="domain" description="PRC-barrel" evidence="1">
    <location>
        <begin position="15"/>
        <end position="76"/>
    </location>
</feature>
<comment type="caution">
    <text evidence="2">The sequence shown here is derived from an EMBL/GenBank/DDBJ whole genome shotgun (WGS) entry which is preliminary data.</text>
</comment>
<name>A0A1I6BSA3_9BACI</name>
<feature type="domain" description="PRC-barrel" evidence="1">
    <location>
        <begin position="146"/>
        <end position="217"/>
    </location>
</feature>